<accession>A0A9D9IE77</accession>
<dbReference type="EMBL" id="JADIMB010000065">
    <property type="protein sequence ID" value="MBO8471068.1"/>
    <property type="molecule type" value="Genomic_DNA"/>
</dbReference>
<protein>
    <submittedName>
        <fullName evidence="2">DUF4906 domain-containing protein</fullName>
    </submittedName>
</protein>
<proteinExistence type="predicted"/>
<organism evidence="2 3">
    <name type="scientific">Candidatus Cryptobacteroides faecavium</name>
    <dbReference type="NCBI Taxonomy" id="2840762"/>
    <lineage>
        <taxon>Bacteria</taxon>
        <taxon>Pseudomonadati</taxon>
        <taxon>Bacteroidota</taxon>
        <taxon>Bacteroidia</taxon>
        <taxon>Bacteroidales</taxon>
        <taxon>Candidatus Cryptobacteroides</taxon>
    </lineage>
</organism>
<comment type="caution">
    <text evidence="2">The sequence shown here is derived from an EMBL/GenBank/DDBJ whole genome shotgun (WGS) entry which is preliminary data.</text>
</comment>
<evidence type="ECO:0000259" key="1">
    <source>
        <dbReference type="Pfam" id="PF16249"/>
    </source>
</evidence>
<reference evidence="2" key="2">
    <citation type="journal article" date="2021" name="PeerJ">
        <title>Extensive microbial diversity within the chicken gut microbiome revealed by metagenomics and culture.</title>
        <authorList>
            <person name="Gilroy R."/>
            <person name="Ravi A."/>
            <person name="Getino M."/>
            <person name="Pursley I."/>
            <person name="Horton D.L."/>
            <person name="Alikhan N.F."/>
            <person name="Baker D."/>
            <person name="Gharbi K."/>
            <person name="Hall N."/>
            <person name="Watson M."/>
            <person name="Adriaenssens E.M."/>
            <person name="Foster-Nyarko E."/>
            <person name="Jarju S."/>
            <person name="Secka A."/>
            <person name="Antonio M."/>
            <person name="Oren A."/>
            <person name="Chaudhuri R.R."/>
            <person name="La Ragione R."/>
            <person name="Hildebrand F."/>
            <person name="Pallen M.J."/>
        </authorList>
    </citation>
    <scope>NUCLEOTIDE SEQUENCE</scope>
    <source>
        <strain evidence="2">B2-22910</strain>
    </source>
</reference>
<reference evidence="2" key="1">
    <citation type="submission" date="2020-10" db="EMBL/GenBank/DDBJ databases">
        <authorList>
            <person name="Gilroy R."/>
        </authorList>
    </citation>
    <scope>NUCLEOTIDE SEQUENCE</scope>
    <source>
        <strain evidence="2">B2-22910</strain>
    </source>
</reference>
<feature type="non-terminal residue" evidence="2">
    <location>
        <position position="1"/>
    </location>
</feature>
<gene>
    <name evidence="2" type="ORF">IAB82_04650</name>
</gene>
<evidence type="ECO:0000313" key="2">
    <source>
        <dbReference type="EMBL" id="MBO8471068.1"/>
    </source>
</evidence>
<name>A0A9D9IE77_9BACT</name>
<evidence type="ECO:0000313" key="3">
    <source>
        <dbReference type="Proteomes" id="UP000823603"/>
    </source>
</evidence>
<dbReference type="Proteomes" id="UP000823603">
    <property type="component" value="Unassembled WGS sequence"/>
</dbReference>
<dbReference type="Pfam" id="PF16249">
    <property type="entry name" value="DUF4906"/>
    <property type="match status" value="1"/>
</dbReference>
<sequence length="594" mass="66961">AQRDCLPMTGVEENVNMTQATSAGNSISINMERVLARVAFSIDVPNDNLEFYFNNWSVESLPRYSYVIPQDNDFASDREIPPAEYAFYYPTEGNTTEEGLATKGVGEWLSDIETQNFGFYVYENRKGGRLDSPNPANLQGEVGDYADEIKNLTDAIGTDPKFKTLYAPEHASFLIITGLIREKDTKNVTSFAYKIALGANNYNDYNLLRNHSYVYNIHINGINYDDITVDAFDSRVHKGYALQISAPYSTQMDAHYDKRYLDIVASPGRVDLQFYENMKDAEAGENPIEENGWIVLSEMDTYNIDIDGNQATYKWFDFNETKNNKKYYIYTDENLSTSSRSVVLKVTHTPDPGTSGIVKDPVSRYYTYTQAGLIKVGDLYVESYEEYGMDLDPYDDENPVTGLQWGWSGTAINAYDTDAGHGNTSTIVGTSGSPGSFTDGSLYGDYAARYCDYKNKRDADGNVIERNWYLPAIDELIPLTTSVTGSSADWGPVTMSGKEYWSSSVPTYDEVRGMPDNWIWGELIWQIFVGDFTEPGSEHEYRNVAKSVRNGYLNLIEVEFTDRLGWQTYTADTYPTRSTIKHVRAVRIPPPSGN</sequence>
<dbReference type="InterPro" id="IPR032594">
    <property type="entry name" value="DUF4906"/>
</dbReference>
<dbReference type="AlphaFoldDB" id="A0A9D9IE77"/>
<feature type="domain" description="DUF4906" evidence="1">
    <location>
        <begin position="155"/>
        <end position="217"/>
    </location>
</feature>